<evidence type="ECO:0000313" key="5">
    <source>
        <dbReference type="Proteomes" id="UP000253834"/>
    </source>
</evidence>
<keyword evidence="2" id="KW-0472">Membrane</keyword>
<reference evidence="4 5" key="1">
    <citation type="submission" date="2017-07" db="EMBL/GenBank/DDBJ databases">
        <title>Isolation and development of strain Bacillus megaterium SR7 for enhanced growth and metabolite production under supercritical carbon dioxide.</title>
        <authorList>
            <person name="Freedman A.J.E."/>
            <person name="Peet K.C."/>
            <person name="Boock J.T."/>
            <person name="Penn K."/>
            <person name="Prather K.L.J."/>
            <person name="Thompson J.R."/>
        </authorList>
    </citation>
    <scope>NUCLEOTIDE SEQUENCE [LARGE SCALE GENOMIC DNA]</scope>
    <source>
        <strain evidence="4 5">SR7</strain>
    </source>
</reference>
<dbReference type="EMBL" id="CP022674">
    <property type="protein sequence ID" value="AXI28005.1"/>
    <property type="molecule type" value="Genomic_DNA"/>
</dbReference>
<dbReference type="Proteomes" id="UP000253834">
    <property type="component" value="Chromosome"/>
</dbReference>
<sequence length="214" mass="24512">MQGSSNGIYRRYIKRLVDIILSLVAIICLSLVFLLVAFLVRVKLGSPVLFKQKRPGMNEKIFLMYKFRTMTDARGENGELLPDDVRLTKFGKFLRSTSLDELPELFNILKGDMSLVGPRPLLVQYLPLYNEHQKRRHEVRPGLSGLAQVNGRNAISWEDKFKLDVQYVDQVSFMKDLKIICRTIKKVFIREGINSETAATVEVFQGSNKTKENA</sequence>
<dbReference type="PANTHER" id="PTHR30576">
    <property type="entry name" value="COLANIC BIOSYNTHESIS UDP-GLUCOSE LIPID CARRIER TRANSFERASE"/>
    <property type="match status" value="1"/>
</dbReference>
<gene>
    <name evidence="4" type="ORF">CIB87_02870</name>
</gene>
<feature type="transmembrane region" description="Helical" evidence="2">
    <location>
        <begin position="20"/>
        <end position="40"/>
    </location>
</feature>
<keyword evidence="2" id="KW-0812">Transmembrane</keyword>
<keyword evidence="4" id="KW-0808">Transferase</keyword>
<dbReference type="GO" id="GO:0016780">
    <property type="term" value="F:phosphotransferase activity, for other substituted phosphate groups"/>
    <property type="evidence" value="ECO:0007669"/>
    <property type="project" value="TreeGrafter"/>
</dbReference>
<evidence type="ECO:0000313" key="4">
    <source>
        <dbReference type="EMBL" id="AXI28005.1"/>
    </source>
</evidence>
<dbReference type="InterPro" id="IPR003362">
    <property type="entry name" value="Bact_transf"/>
</dbReference>
<evidence type="ECO:0000256" key="1">
    <source>
        <dbReference type="ARBA" id="ARBA00006464"/>
    </source>
</evidence>
<proteinExistence type="inferred from homology"/>
<dbReference type="PANTHER" id="PTHR30576:SF8">
    <property type="entry name" value="UNDECAPRENYL-PHOSPHATE GALACTOSE PHOSPHOTRANSFERASE"/>
    <property type="match status" value="1"/>
</dbReference>
<evidence type="ECO:0000256" key="2">
    <source>
        <dbReference type="SAM" id="Phobius"/>
    </source>
</evidence>
<evidence type="ECO:0000259" key="3">
    <source>
        <dbReference type="Pfam" id="PF02397"/>
    </source>
</evidence>
<comment type="similarity">
    <text evidence="1">Belongs to the bacterial sugar transferase family.</text>
</comment>
<dbReference type="RefSeq" id="WP_114894465.1">
    <property type="nucleotide sequence ID" value="NZ_CP022674.1"/>
</dbReference>
<name>A0AA86LRU3_PRIMG</name>
<dbReference type="AlphaFoldDB" id="A0AA86LRU3"/>
<dbReference type="Pfam" id="PF02397">
    <property type="entry name" value="Bac_transf"/>
    <property type="match status" value="1"/>
</dbReference>
<keyword evidence="2" id="KW-1133">Transmembrane helix</keyword>
<accession>A0AA86LRU3</accession>
<organism evidence="4 5">
    <name type="scientific">Priestia megaterium</name>
    <name type="common">Bacillus megaterium</name>
    <dbReference type="NCBI Taxonomy" id="1404"/>
    <lineage>
        <taxon>Bacteria</taxon>
        <taxon>Bacillati</taxon>
        <taxon>Bacillota</taxon>
        <taxon>Bacilli</taxon>
        <taxon>Bacillales</taxon>
        <taxon>Bacillaceae</taxon>
        <taxon>Priestia</taxon>
    </lineage>
</organism>
<protein>
    <submittedName>
        <fullName evidence="4">Sugar transferase</fullName>
    </submittedName>
</protein>
<feature type="domain" description="Bacterial sugar transferase" evidence="3">
    <location>
        <begin position="14"/>
        <end position="188"/>
    </location>
</feature>